<reference evidence="3" key="2">
    <citation type="submission" date="2022-01" db="EMBL/GenBank/DDBJ databases">
        <authorList>
            <person name="Yamashiro T."/>
            <person name="Shiraishi A."/>
            <person name="Satake H."/>
            <person name="Nakayama K."/>
        </authorList>
    </citation>
    <scope>NUCLEOTIDE SEQUENCE</scope>
</reference>
<keyword evidence="4" id="KW-1185">Reference proteome</keyword>
<dbReference type="CDD" id="cd09272">
    <property type="entry name" value="RNase_HI_RT_Ty1"/>
    <property type="match status" value="1"/>
</dbReference>
<feature type="compositionally biased region" description="Low complexity" evidence="1">
    <location>
        <begin position="32"/>
        <end position="44"/>
    </location>
</feature>
<dbReference type="InterPro" id="IPR013103">
    <property type="entry name" value="RVT_2"/>
</dbReference>
<sequence>MVVFRRCESFPPGSISVPTGSIQIPSGDTTISPGSVPVPTGSPTDSFFDDEPTTRFPSPSDLGNNEPLLGIFSSSSYDDEFGADLNNLASTVEVSPVATKRINTIHPQSLIIGDHTSAVQTRSKVNKTTTGESAFISYIHDQQRNNHIDFQHCLFACFLSQVEPRSVAQALEDPSWVDAMQEEMQQFKFQNVWVLVDLPEGKYAIGTKWILKNKRDARGIVVRNKARLVAQGHRQEEGIDYDEVFAPVARIEAIRLFLAFASYLGFMVYQMDVKSAFLYGRIDEEVYVTQPKGFVDPQHPKKVYKVVKALYGLHQAPRAWYATLSTFLLKHGYRRGTIDKTLFLKKHKRDIILVQVYVDDIIFGSTKKAWCDEFEALMKGEFEMSAMGELTFFLGLQVQQRPDGIFINQDKYVQEILKKFDLECVRTATTPYEAPKPKSKNEPDSPVNVHLYRSMIGSLMYLTASRPDIMFAVSACSRNQVTPTTSNLEAVKKIFKYLKGQPKLGLWYPRESPFVLEAYSDSDYAGANKDRKSTTGGCQFLGRRLISWQCKKQTIVATSSTEAEYVAAANCCGQVLWIQNQLLDYGYNFMNTKIFIDNQSTICIVKNPVFHQRTKHIEIRHHFIRDANDKKLIQVLKIHTDDNVADLLTKAFDGPRFNHLVVNIGMLNP</sequence>
<feature type="region of interest" description="Disordered" evidence="1">
    <location>
        <begin position="27"/>
        <end position="62"/>
    </location>
</feature>
<dbReference type="EMBL" id="BQNB010008843">
    <property type="protein sequence ID" value="GJS55053.1"/>
    <property type="molecule type" value="Genomic_DNA"/>
</dbReference>
<dbReference type="Proteomes" id="UP001151760">
    <property type="component" value="Unassembled WGS sequence"/>
</dbReference>
<reference evidence="3" key="1">
    <citation type="journal article" date="2022" name="Int. J. Mol. Sci.">
        <title>Draft Genome of Tanacetum Coccineum: Genomic Comparison of Closely Related Tanacetum-Family Plants.</title>
        <authorList>
            <person name="Yamashiro T."/>
            <person name="Shiraishi A."/>
            <person name="Nakayama K."/>
            <person name="Satake H."/>
        </authorList>
    </citation>
    <scope>NUCLEOTIDE SEQUENCE</scope>
</reference>
<accession>A0ABQ4WQF1</accession>
<evidence type="ECO:0000259" key="2">
    <source>
        <dbReference type="Pfam" id="PF07727"/>
    </source>
</evidence>
<proteinExistence type="predicted"/>
<organism evidence="3 4">
    <name type="scientific">Tanacetum coccineum</name>
    <dbReference type="NCBI Taxonomy" id="301880"/>
    <lineage>
        <taxon>Eukaryota</taxon>
        <taxon>Viridiplantae</taxon>
        <taxon>Streptophyta</taxon>
        <taxon>Embryophyta</taxon>
        <taxon>Tracheophyta</taxon>
        <taxon>Spermatophyta</taxon>
        <taxon>Magnoliopsida</taxon>
        <taxon>eudicotyledons</taxon>
        <taxon>Gunneridae</taxon>
        <taxon>Pentapetalae</taxon>
        <taxon>asterids</taxon>
        <taxon>campanulids</taxon>
        <taxon>Asterales</taxon>
        <taxon>Asteraceae</taxon>
        <taxon>Asteroideae</taxon>
        <taxon>Anthemideae</taxon>
        <taxon>Anthemidinae</taxon>
        <taxon>Tanacetum</taxon>
    </lineage>
</organism>
<protein>
    <submittedName>
        <fullName evidence="3">Ribonuclease H-like domain-containing protein</fullName>
    </submittedName>
</protein>
<gene>
    <name evidence="3" type="ORF">Tco_0628415</name>
</gene>
<evidence type="ECO:0000313" key="4">
    <source>
        <dbReference type="Proteomes" id="UP001151760"/>
    </source>
</evidence>
<dbReference type="SUPFAM" id="SSF56672">
    <property type="entry name" value="DNA/RNA polymerases"/>
    <property type="match status" value="1"/>
</dbReference>
<evidence type="ECO:0000256" key="1">
    <source>
        <dbReference type="SAM" id="MobiDB-lite"/>
    </source>
</evidence>
<feature type="domain" description="Reverse transcriptase Ty1/copia-type" evidence="2">
    <location>
        <begin position="191"/>
        <end position="433"/>
    </location>
</feature>
<dbReference type="InterPro" id="IPR043502">
    <property type="entry name" value="DNA/RNA_pol_sf"/>
</dbReference>
<name>A0ABQ4WQF1_9ASTR</name>
<dbReference type="PANTHER" id="PTHR11439">
    <property type="entry name" value="GAG-POL-RELATED RETROTRANSPOSON"/>
    <property type="match status" value="1"/>
</dbReference>
<comment type="caution">
    <text evidence="3">The sequence shown here is derived from an EMBL/GenBank/DDBJ whole genome shotgun (WGS) entry which is preliminary data.</text>
</comment>
<dbReference type="PANTHER" id="PTHR11439:SF495">
    <property type="entry name" value="REVERSE TRANSCRIPTASE, RNA-DEPENDENT DNA POLYMERASE-RELATED"/>
    <property type="match status" value="1"/>
</dbReference>
<dbReference type="Pfam" id="PF07727">
    <property type="entry name" value="RVT_2"/>
    <property type="match status" value="1"/>
</dbReference>
<evidence type="ECO:0000313" key="3">
    <source>
        <dbReference type="EMBL" id="GJS55053.1"/>
    </source>
</evidence>